<gene>
    <name evidence="2" type="ORF">ODALV1_LOCUS19641</name>
</gene>
<dbReference type="Proteomes" id="UP001642540">
    <property type="component" value="Unassembled WGS sequence"/>
</dbReference>
<feature type="region of interest" description="Disordered" evidence="1">
    <location>
        <begin position="45"/>
        <end position="73"/>
    </location>
</feature>
<feature type="compositionally biased region" description="Acidic residues" evidence="1">
    <location>
        <begin position="52"/>
        <end position="61"/>
    </location>
</feature>
<proteinExistence type="predicted"/>
<accession>A0ABP1R7B4</accession>
<evidence type="ECO:0000256" key="1">
    <source>
        <dbReference type="SAM" id="MobiDB-lite"/>
    </source>
</evidence>
<comment type="caution">
    <text evidence="2">The sequence shown here is derived from an EMBL/GenBank/DDBJ whole genome shotgun (WGS) entry which is preliminary data.</text>
</comment>
<sequence>MGRKRRSVGQTAITKRRNIKHKISLSPPLIGVNDVVDEVGKAMEDHSKSGYCDDDEDDDDDRAAGNGSSVTQYQGRTNDFACEDIQNQGYITKSDFDAFARSMTSYQNTTDDFPAHDS</sequence>
<evidence type="ECO:0000313" key="2">
    <source>
        <dbReference type="EMBL" id="CAL8122020.1"/>
    </source>
</evidence>
<evidence type="ECO:0000313" key="3">
    <source>
        <dbReference type="Proteomes" id="UP001642540"/>
    </source>
</evidence>
<protein>
    <recommendedName>
        <fullName evidence="4">EF-hand domain-containing protein</fullName>
    </recommendedName>
</protein>
<organism evidence="2 3">
    <name type="scientific">Orchesella dallaii</name>
    <dbReference type="NCBI Taxonomy" id="48710"/>
    <lineage>
        <taxon>Eukaryota</taxon>
        <taxon>Metazoa</taxon>
        <taxon>Ecdysozoa</taxon>
        <taxon>Arthropoda</taxon>
        <taxon>Hexapoda</taxon>
        <taxon>Collembola</taxon>
        <taxon>Entomobryomorpha</taxon>
        <taxon>Entomobryoidea</taxon>
        <taxon>Orchesellidae</taxon>
        <taxon>Orchesellinae</taxon>
        <taxon>Orchesella</taxon>
    </lineage>
</organism>
<name>A0ABP1R7B4_9HEXA</name>
<evidence type="ECO:0008006" key="4">
    <source>
        <dbReference type="Google" id="ProtNLM"/>
    </source>
</evidence>
<dbReference type="EMBL" id="CAXLJM020000066">
    <property type="protein sequence ID" value="CAL8122020.1"/>
    <property type="molecule type" value="Genomic_DNA"/>
</dbReference>
<keyword evidence="3" id="KW-1185">Reference proteome</keyword>
<reference evidence="2 3" key="1">
    <citation type="submission" date="2024-08" db="EMBL/GenBank/DDBJ databases">
        <authorList>
            <person name="Cucini C."/>
            <person name="Frati F."/>
        </authorList>
    </citation>
    <scope>NUCLEOTIDE SEQUENCE [LARGE SCALE GENOMIC DNA]</scope>
</reference>